<protein>
    <submittedName>
        <fullName evidence="1">Uncharacterized protein</fullName>
    </submittedName>
</protein>
<evidence type="ECO:0000313" key="2">
    <source>
        <dbReference type="Proteomes" id="UP000479710"/>
    </source>
</evidence>
<proteinExistence type="predicted"/>
<gene>
    <name evidence="1" type="ORF">E2562_001363</name>
</gene>
<evidence type="ECO:0000313" key="1">
    <source>
        <dbReference type="EMBL" id="KAF0910146.1"/>
    </source>
</evidence>
<keyword evidence="2" id="KW-1185">Reference proteome</keyword>
<dbReference type="EMBL" id="SPHZ02000006">
    <property type="protein sequence ID" value="KAF0910146.1"/>
    <property type="molecule type" value="Genomic_DNA"/>
</dbReference>
<reference evidence="1 2" key="1">
    <citation type="submission" date="2019-11" db="EMBL/GenBank/DDBJ databases">
        <title>Whole genome sequence of Oryza granulata.</title>
        <authorList>
            <person name="Li W."/>
        </authorList>
    </citation>
    <scope>NUCLEOTIDE SEQUENCE [LARGE SCALE GENOMIC DNA]</scope>
    <source>
        <strain evidence="2">cv. Menghai</strain>
        <tissue evidence="1">Leaf</tissue>
    </source>
</reference>
<dbReference type="AlphaFoldDB" id="A0A6G1DCI7"/>
<accession>A0A6G1DCI7</accession>
<comment type="caution">
    <text evidence="1">The sequence shown here is derived from an EMBL/GenBank/DDBJ whole genome shotgun (WGS) entry which is preliminary data.</text>
</comment>
<name>A0A6G1DCI7_9ORYZ</name>
<sequence>MALGRHRLGSSAQEETNVLSIYVKRKLNTLYWKQHGTTAVQIEICKDYKTILTKATAPHGLELVSPRLCYD</sequence>
<dbReference type="Proteomes" id="UP000479710">
    <property type="component" value="Unassembled WGS sequence"/>
</dbReference>
<organism evidence="1 2">
    <name type="scientific">Oryza meyeriana var. granulata</name>
    <dbReference type="NCBI Taxonomy" id="110450"/>
    <lineage>
        <taxon>Eukaryota</taxon>
        <taxon>Viridiplantae</taxon>
        <taxon>Streptophyta</taxon>
        <taxon>Embryophyta</taxon>
        <taxon>Tracheophyta</taxon>
        <taxon>Spermatophyta</taxon>
        <taxon>Magnoliopsida</taxon>
        <taxon>Liliopsida</taxon>
        <taxon>Poales</taxon>
        <taxon>Poaceae</taxon>
        <taxon>BOP clade</taxon>
        <taxon>Oryzoideae</taxon>
        <taxon>Oryzeae</taxon>
        <taxon>Oryzinae</taxon>
        <taxon>Oryza</taxon>
        <taxon>Oryza meyeriana</taxon>
    </lineage>
</organism>